<keyword evidence="1" id="KW-0812">Transmembrane</keyword>
<keyword evidence="1" id="KW-0472">Membrane</keyword>
<proteinExistence type="predicted"/>
<dbReference type="EMBL" id="LAZR01006970">
    <property type="protein sequence ID" value="KKM88342.1"/>
    <property type="molecule type" value="Genomic_DNA"/>
</dbReference>
<organism evidence="2">
    <name type="scientific">marine sediment metagenome</name>
    <dbReference type="NCBI Taxonomy" id="412755"/>
    <lineage>
        <taxon>unclassified sequences</taxon>
        <taxon>metagenomes</taxon>
        <taxon>ecological metagenomes</taxon>
    </lineage>
</organism>
<name>A0A0F9P4G6_9ZZZZ</name>
<sequence>MVPIVQAFQLIGLFFNSALGKQVASDVKLKLNKTKRPWYLSRRFVGVIVAGLAQVASNLVTGLDISDAQATQVTGYLLQGLDMITVYGGSLSVFGFTNRK</sequence>
<comment type="caution">
    <text evidence="2">The sequence shown here is derived from an EMBL/GenBank/DDBJ whole genome shotgun (WGS) entry which is preliminary data.</text>
</comment>
<protein>
    <submittedName>
        <fullName evidence="2">Uncharacterized protein</fullName>
    </submittedName>
</protein>
<dbReference type="AlphaFoldDB" id="A0A0F9P4G6"/>
<evidence type="ECO:0000313" key="2">
    <source>
        <dbReference type="EMBL" id="KKM88342.1"/>
    </source>
</evidence>
<keyword evidence="1" id="KW-1133">Transmembrane helix</keyword>
<feature type="transmembrane region" description="Helical" evidence="1">
    <location>
        <begin position="44"/>
        <end position="63"/>
    </location>
</feature>
<feature type="transmembrane region" description="Helical" evidence="1">
    <location>
        <begin position="75"/>
        <end position="96"/>
    </location>
</feature>
<accession>A0A0F9P4G6</accession>
<gene>
    <name evidence="2" type="ORF">LCGC14_1259700</name>
</gene>
<evidence type="ECO:0000256" key="1">
    <source>
        <dbReference type="SAM" id="Phobius"/>
    </source>
</evidence>
<reference evidence="2" key="1">
    <citation type="journal article" date="2015" name="Nature">
        <title>Complex archaea that bridge the gap between prokaryotes and eukaryotes.</title>
        <authorList>
            <person name="Spang A."/>
            <person name="Saw J.H."/>
            <person name="Jorgensen S.L."/>
            <person name="Zaremba-Niedzwiedzka K."/>
            <person name="Martijn J."/>
            <person name="Lind A.E."/>
            <person name="van Eijk R."/>
            <person name="Schleper C."/>
            <person name="Guy L."/>
            <person name="Ettema T.J."/>
        </authorList>
    </citation>
    <scope>NUCLEOTIDE SEQUENCE</scope>
</reference>